<gene>
    <name evidence="2" type="ORF">GCM10011358_02910</name>
</gene>
<dbReference type="Proteomes" id="UP000617355">
    <property type="component" value="Unassembled WGS sequence"/>
</dbReference>
<dbReference type="RefSeq" id="WP_188525831.1">
    <property type="nucleotide sequence ID" value="NZ_BMGI01000001.1"/>
</dbReference>
<dbReference type="EMBL" id="BMGI01000001">
    <property type="protein sequence ID" value="GGD21843.1"/>
    <property type="molecule type" value="Genomic_DNA"/>
</dbReference>
<comment type="caution">
    <text evidence="2">The sequence shown here is derived from an EMBL/GenBank/DDBJ whole genome shotgun (WGS) entry which is preliminary data.</text>
</comment>
<feature type="chain" id="PRO_5046612588" evidence="1">
    <location>
        <begin position="21"/>
        <end position="191"/>
    </location>
</feature>
<protein>
    <submittedName>
        <fullName evidence="2">Uncharacterized protein</fullName>
    </submittedName>
</protein>
<keyword evidence="1" id="KW-0732">Signal</keyword>
<organism evidence="2 3">
    <name type="scientific">Sinisalibacter lacisalsi</name>
    <dbReference type="NCBI Taxonomy" id="1526570"/>
    <lineage>
        <taxon>Bacteria</taxon>
        <taxon>Pseudomonadati</taxon>
        <taxon>Pseudomonadota</taxon>
        <taxon>Alphaproteobacteria</taxon>
        <taxon>Rhodobacterales</taxon>
        <taxon>Roseobacteraceae</taxon>
        <taxon>Sinisalibacter</taxon>
    </lineage>
</organism>
<keyword evidence="3" id="KW-1185">Reference proteome</keyword>
<name>A0ABQ1QCA1_9RHOB</name>
<evidence type="ECO:0000313" key="2">
    <source>
        <dbReference type="EMBL" id="GGD21843.1"/>
    </source>
</evidence>
<evidence type="ECO:0000256" key="1">
    <source>
        <dbReference type="SAM" id="SignalP"/>
    </source>
</evidence>
<accession>A0ABQ1QCA1</accession>
<evidence type="ECO:0000313" key="3">
    <source>
        <dbReference type="Proteomes" id="UP000617355"/>
    </source>
</evidence>
<feature type="signal peptide" evidence="1">
    <location>
        <begin position="1"/>
        <end position="20"/>
    </location>
</feature>
<sequence length="191" mass="20664">MRKPFSFFPLILALPLAACFDVELSLDFPGEDRAEATMIMVATPDFYAMTTSTGEDFCEGEESMRENGDHVCTETKSGTVDEIMSDPDFGDGMIIERRDGGLIYVAFDLGDISDDIAPPEEEGGDEMIAMMREAFEGHAITLRVSGDEIVETNGTISEDGTTAVYEIPLSLALDGGASLPETFNVLLNPGR</sequence>
<proteinExistence type="predicted"/>
<reference evidence="3" key="1">
    <citation type="journal article" date="2019" name="Int. J. Syst. Evol. Microbiol.">
        <title>The Global Catalogue of Microorganisms (GCM) 10K type strain sequencing project: providing services to taxonomists for standard genome sequencing and annotation.</title>
        <authorList>
            <consortium name="The Broad Institute Genomics Platform"/>
            <consortium name="The Broad Institute Genome Sequencing Center for Infectious Disease"/>
            <person name="Wu L."/>
            <person name="Ma J."/>
        </authorList>
    </citation>
    <scope>NUCLEOTIDE SEQUENCE [LARGE SCALE GENOMIC DNA]</scope>
    <source>
        <strain evidence="3">CGMCC 1.12922</strain>
    </source>
</reference>